<protein>
    <submittedName>
        <fullName evidence="1">Uncharacterized protein</fullName>
    </submittedName>
</protein>
<sequence length="69" mass="7750">MAIFLILRMFPVREQCPEEIQALQAAMLRARAMGFDRTADAMARVLAQMVADKRPGRDRILETASGDMP</sequence>
<evidence type="ECO:0000313" key="1">
    <source>
        <dbReference type="EMBL" id="PRY20279.1"/>
    </source>
</evidence>
<organism evidence="1 2">
    <name type="scientific">Aliiruegeria haliotis</name>
    <dbReference type="NCBI Taxonomy" id="1280846"/>
    <lineage>
        <taxon>Bacteria</taxon>
        <taxon>Pseudomonadati</taxon>
        <taxon>Pseudomonadota</taxon>
        <taxon>Alphaproteobacteria</taxon>
        <taxon>Rhodobacterales</taxon>
        <taxon>Roseobacteraceae</taxon>
        <taxon>Aliiruegeria</taxon>
    </lineage>
</organism>
<name>A0A2T0RGL0_9RHOB</name>
<reference evidence="1 2" key="1">
    <citation type="submission" date="2018-03" db="EMBL/GenBank/DDBJ databases">
        <title>Genomic Encyclopedia of Archaeal and Bacterial Type Strains, Phase II (KMG-II): from individual species to whole genera.</title>
        <authorList>
            <person name="Goeker M."/>
        </authorList>
    </citation>
    <scope>NUCLEOTIDE SEQUENCE [LARGE SCALE GENOMIC DNA]</scope>
    <source>
        <strain evidence="1 2">DSM 29328</strain>
    </source>
</reference>
<keyword evidence="2" id="KW-1185">Reference proteome</keyword>
<dbReference type="Proteomes" id="UP000239480">
    <property type="component" value="Unassembled WGS sequence"/>
</dbReference>
<dbReference type="EMBL" id="PVTD01000014">
    <property type="protein sequence ID" value="PRY20279.1"/>
    <property type="molecule type" value="Genomic_DNA"/>
</dbReference>
<evidence type="ECO:0000313" key="2">
    <source>
        <dbReference type="Proteomes" id="UP000239480"/>
    </source>
</evidence>
<comment type="caution">
    <text evidence="1">The sequence shown here is derived from an EMBL/GenBank/DDBJ whole genome shotgun (WGS) entry which is preliminary data.</text>
</comment>
<accession>A0A2T0RGL0</accession>
<dbReference type="RefSeq" id="WP_106207960.1">
    <property type="nucleotide sequence ID" value="NZ_PVTD01000014.1"/>
</dbReference>
<dbReference type="AlphaFoldDB" id="A0A2T0RGL0"/>
<proteinExistence type="predicted"/>
<gene>
    <name evidence="1" type="ORF">CLV78_11464</name>
</gene>